<comment type="caution">
    <text evidence="1">The sequence shown here is derived from an EMBL/GenBank/DDBJ whole genome shotgun (WGS) entry which is preliminary data.</text>
</comment>
<proteinExistence type="predicted"/>
<organism evidence="1">
    <name type="scientific">marine sediment metagenome</name>
    <dbReference type="NCBI Taxonomy" id="412755"/>
    <lineage>
        <taxon>unclassified sequences</taxon>
        <taxon>metagenomes</taxon>
        <taxon>ecological metagenomes</taxon>
    </lineage>
</organism>
<dbReference type="AlphaFoldDB" id="A0A0F9JWW1"/>
<dbReference type="SUPFAM" id="SSF53756">
    <property type="entry name" value="UDP-Glycosyltransferase/glycogen phosphorylase"/>
    <property type="match status" value="1"/>
</dbReference>
<gene>
    <name evidence="1" type="ORF">LCGC14_1401970</name>
</gene>
<name>A0A0F9JWW1_9ZZZZ</name>
<protein>
    <submittedName>
        <fullName evidence="1">Uncharacterized protein</fullName>
    </submittedName>
</protein>
<sequence>MMRVLYICSSIPSGGIHYYASLLPEAMSKFGIEPIVLSGPGEFDPGIRKRLLSAGLEVIDLQSLENVGIGALLTSGRDIAGILRKWSIDIIHVFGFRPALRCLMAQFLFHHSCSIPIVVTLTAARHGQWGEWLTRAIYSQMFNWTNCTVCLQCTLEFKKMRSAGLKCSNAL</sequence>
<dbReference type="EMBL" id="LAZR01009167">
    <property type="protein sequence ID" value="KKM74274.1"/>
    <property type="molecule type" value="Genomic_DNA"/>
</dbReference>
<dbReference type="Gene3D" id="3.40.50.2000">
    <property type="entry name" value="Glycogen Phosphorylase B"/>
    <property type="match status" value="1"/>
</dbReference>
<accession>A0A0F9JWW1</accession>
<reference evidence="1" key="1">
    <citation type="journal article" date="2015" name="Nature">
        <title>Complex archaea that bridge the gap between prokaryotes and eukaryotes.</title>
        <authorList>
            <person name="Spang A."/>
            <person name="Saw J.H."/>
            <person name="Jorgensen S.L."/>
            <person name="Zaremba-Niedzwiedzka K."/>
            <person name="Martijn J."/>
            <person name="Lind A.E."/>
            <person name="van Eijk R."/>
            <person name="Schleper C."/>
            <person name="Guy L."/>
            <person name="Ettema T.J."/>
        </authorList>
    </citation>
    <scope>NUCLEOTIDE SEQUENCE</scope>
</reference>
<evidence type="ECO:0000313" key="1">
    <source>
        <dbReference type="EMBL" id="KKM74274.1"/>
    </source>
</evidence>